<dbReference type="InterPro" id="IPR017941">
    <property type="entry name" value="Rieske_2Fe-2S"/>
</dbReference>
<dbReference type="PRINTS" id="PR00162">
    <property type="entry name" value="RIESKE"/>
</dbReference>
<dbReference type="AlphaFoldDB" id="A0A1M6BNT6"/>
<reference evidence="7 8" key="1">
    <citation type="submission" date="2016-11" db="EMBL/GenBank/DDBJ databases">
        <authorList>
            <person name="Jaros S."/>
            <person name="Januszkiewicz K."/>
            <person name="Wedrychowicz H."/>
        </authorList>
    </citation>
    <scope>NUCLEOTIDE SEQUENCE [LARGE SCALE GENOMIC DNA]</scope>
    <source>
        <strain evidence="7 8">DSM 19022</strain>
    </source>
</reference>
<evidence type="ECO:0000256" key="5">
    <source>
        <dbReference type="ARBA" id="ARBA00023157"/>
    </source>
</evidence>
<keyword evidence="3" id="KW-0408">Iron</keyword>
<keyword evidence="1" id="KW-0001">2Fe-2S</keyword>
<evidence type="ECO:0000256" key="1">
    <source>
        <dbReference type="ARBA" id="ARBA00022714"/>
    </source>
</evidence>
<evidence type="ECO:0000256" key="3">
    <source>
        <dbReference type="ARBA" id="ARBA00023004"/>
    </source>
</evidence>
<evidence type="ECO:0000259" key="6">
    <source>
        <dbReference type="PROSITE" id="PS51296"/>
    </source>
</evidence>
<dbReference type="SUPFAM" id="SSF50022">
    <property type="entry name" value="ISP domain"/>
    <property type="match status" value="1"/>
</dbReference>
<dbReference type="FunFam" id="2.102.10.10:FF:000014">
    <property type="entry name" value="Oxidoreductase, FAD dependent"/>
    <property type="match status" value="1"/>
</dbReference>
<dbReference type="GO" id="GO:0051537">
    <property type="term" value="F:2 iron, 2 sulfur cluster binding"/>
    <property type="evidence" value="ECO:0007669"/>
    <property type="project" value="UniProtKB-KW"/>
</dbReference>
<dbReference type="Pfam" id="PF00355">
    <property type="entry name" value="Rieske"/>
    <property type="match status" value="1"/>
</dbReference>
<dbReference type="InterPro" id="IPR005805">
    <property type="entry name" value="Rieske_Fe-S_prot_C"/>
</dbReference>
<dbReference type="STRING" id="1122184.SAMN02745176_00458"/>
<dbReference type="GO" id="GO:0005737">
    <property type="term" value="C:cytoplasm"/>
    <property type="evidence" value="ECO:0007669"/>
    <property type="project" value="TreeGrafter"/>
</dbReference>
<dbReference type="CDD" id="cd03477">
    <property type="entry name" value="Rieske_YhfW_C"/>
    <property type="match status" value="1"/>
</dbReference>
<keyword evidence="8" id="KW-1185">Reference proteome</keyword>
<evidence type="ECO:0000256" key="2">
    <source>
        <dbReference type="ARBA" id="ARBA00022723"/>
    </source>
</evidence>
<dbReference type="GO" id="GO:0004497">
    <property type="term" value="F:monooxygenase activity"/>
    <property type="evidence" value="ECO:0007669"/>
    <property type="project" value="UniProtKB-ARBA"/>
</dbReference>
<dbReference type="Proteomes" id="UP000184442">
    <property type="component" value="Unassembled WGS sequence"/>
</dbReference>
<dbReference type="GO" id="GO:0016705">
    <property type="term" value="F:oxidoreductase activity, acting on paired donors, with incorporation or reduction of molecular oxygen"/>
    <property type="evidence" value="ECO:0007669"/>
    <property type="project" value="UniProtKB-ARBA"/>
</dbReference>
<organism evidence="7 8">
    <name type="scientific">Lutispora thermophila DSM 19022</name>
    <dbReference type="NCBI Taxonomy" id="1122184"/>
    <lineage>
        <taxon>Bacteria</taxon>
        <taxon>Bacillati</taxon>
        <taxon>Bacillota</taxon>
        <taxon>Clostridia</taxon>
        <taxon>Lutisporales</taxon>
        <taxon>Lutisporaceae</taxon>
        <taxon>Lutispora</taxon>
    </lineage>
</organism>
<dbReference type="GO" id="GO:0016020">
    <property type="term" value="C:membrane"/>
    <property type="evidence" value="ECO:0007669"/>
    <property type="project" value="InterPro"/>
</dbReference>
<dbReference type="Gene3D" id="2.102.10.10">
    <property type="entry name" value="Rieske [2Fe-2S] iron-sulphur domain"/>
    <property type="match status" value="1"/>
</dbReference>
<name>A0A1M6BNT6_9FIRM</name>
<feature type="domain" description="Rieske" evidence="6">
    <location>
        <begin position="418"/>
        <end position="498"/>
    </location>
</feature>
<keyword evidence="2" id="KW-0479">Metal-binding</keyword>
<sequence length="514" mass="57512">MKRERDTIPYWLGTTEDTNYSRLTKDIEVDVAVVGGGLAGITTAYFLKKEGLKVAIIEAGRIAKGATGHTTAKITSQHTLIYDKTIKTFGKELAQQYADANQHAIRFMEDMIKSNNIECDFEVQPAYVFTQDRNCVEKIENEAKAAESLGIPSELVLTTPLPFPVLAALRFDGQAQFHPVKYTLAMAKQIPGDGSHIFEGTRAVDIEEGEICAVKTIDGKKIRAPYVVIATHYPFYDGKGMYFARMYPERSYLLAFRIEETPPEGMYINVETPGMTLRSHPHEGGRILIFGGENHKTGHGEENATHYEKLRNMVNQIFKVKEELYHWSTQDYYTLDEIPYVGKLTADTPNIYIATGFRKWGMTNATAAAIIIRDLITKGKNPWQEIYSPQRGTTAKAAGNFIVQNADVAVQLISGKLENPVDELDIKNGEGKVVEYKGNRTGAYKDQDGKLYLVDLTCTHMGCELKWNDAEKSWDCPCHGSRFSYDGSIIEGPALFSLNHPDKGRNQVEPNVIK</sequence>
<dbReference type="GO" id="GO:0046872">
    <property type="term" value="F:metal ion binding"/>
    <property type="evidence" value="ECO:0007669"/>
    <property type="project" value="UniProtKB-KW"/>
</dbReference>
<dbReference type="PANTHER" id="PTHR13847">
    <property type="entry name" value="SARCOSINE DEHYDROGENASE-RELATED"/>
    <property type="match status" value="1"/>
</dbReference>
<dbReference type="OrthoDB" id="9767869at2"/>
<keyword evidence="4" id="KW-0411">Iron-sulfur</keyword>
<gene>
    <name evidence="7" type="ORF">SAMN02745176_00458</name>
</gene>
<dbReference type="Pfam" id="PF01266">
    <property type="entry name" value="DAO"/>
    <property type="match status" value="1"/>
</dbReference>
<dbReference type="InterPro" id="IPR036922">
    <property type="entry name" value="Rieske_2Fe-2S_sf"/>
</dbReference>
<dbReference type="InterPro" id="IPR036188">
    <property type="entry name" value="FAD/NAD-bd_sf"/>
</dbReference>
<evidence type="ECO:0000313" key="8">
    <source>
        <dbReference type="Proteomes" id="UP000184442"/>
    </source>
</evidence>
<dbReference type="Gene3D" id="3.30.9.10">
    <property type="entry name" value="D-Amino Acid Oxidase, subunit A, domain 2"/>
    <property type="match status" value="1"/>
</dbReference>
<dbReference type="InterPro" id="IPR006076">
    <property type="entry name" value="FAD-dep_OxRdtase"/>
</dbReference>
<dbReference type="Gene3D" id="3.50.50.60">
    <property type="entry name" value="FAD/NAD(P)-binding domain"/>
    <property type="match status" value="1"/>
</dbReference>
<dbReference type="PANTHER" id="PTHR13847:SF274">
    <property type="entry name" value="RIESKE 2FE-2S IRON-SULFUR PROTEIN YHFW-RELATED"/>
    <property type="match status" value="1"/>
</dbReference>
<dbReference type="PROSITE" id="PS51296">
    <property type="entry name" value="RIESKE"/>
    <property type="match status" value="1"/>
</dbReference>
<dbReference type="InterPro" id="IPR038010">
    <property type="entry name" value="YhfW_C"/>
</dbReference>
<protein>
    <submittedName>
        <fullName evidence="7">Glycine/D-amino acid oxidase</fullName>
    </submittedName>
</protein>
<evidence type="ECO:0000313" key="7">
    <source>
        <dbReference type="EMBL" id="SHI50324.1"/>
    </source>
</evidence>
<dbReference type="SUPFAM" id="SSF51905">
    <property type="entry name" value="FAD/NAD(P)-binding domain"/>
    <property type="match status" value="1"/>
</dbReference>
<dbReference type="EMBL" id="FQZS01000004">
    <property type="protein sequence ID" value="SHI50324.1"/>
    <property type="molecule type" value="Genomic_DNA"/>
</dbReference>
<proteinExistence type="predicted"/>
<dbReference type="RefSeq" id="WP_073024099.1">
    <property type="nucleotide sequence ID" value="NZ_FQZS01000004.1"/>
</dbReference>
<accession>A0A1M6BNT6</accession>
<keyword evidence="5" id="KW-1015">Disulfide bond</keyword>
<evidence type="ECO:0000256" key="4">
    <source>
        <dbReference type="ARBA" id="ARBA00023014"/>
    </source>
</evidence>